<comment type="similarity">
    <text evidence="2">Belongs to the AAA ATPase family. BCS1 subfamily.</text>
</comment>
<comment type="subcellular location">
    <subcellularLocation>
        <location evidence="1">Mitochondrion inner membrane</location>
        <topology evidence="1">Single-pass membrane protein</topology>
    </subcellularLocation>
</comment>
<dbReference type="Gene3D" id="3.40.50.300">
    <property type="entry name" value="P-loop containing nucleotide triphosphate hydrolases"/>
    <property type="match status" value="1"/>
</dbReference>
<keyword evidence="5" id="KW-0999">Mitochondrion inner membrane</keyword>
<sequence length="423" mass="47555">MGLGFAATLFRQGAIAGLTALRRRMLVTLELNNKDRAYEWFLAWMAEQNRLVASSSSRSVKWLRSHQLSLETNVEQRSNGSSSVLFRLVAGPGVHYLKYHGAWMQMKRERETKAMQLMTGTPWETVTLTTLSRDRGLFPRLLAEARDLAMRSQEGKLVVRTAWGIEWKPFGQPRRKRPLRSIVLGKGVGERIEHDVQAFLRRRQWYADRGIPYRRGYLLHGPPGSGKTSYIQALAGALSYDICLLNLSERGLADDKLFHLLSNAPERSFILIEDIDAAFNKRVQTSEDGYQSSVTFSGFLNALDGVASGEERIVFMTTNHIEKLDPALIRPGRVDLSVLIDDASPAQAKTLFTRFYGGDEAVTGLTEEGVERLGEVLGSITNEEMQQGRRASMAALQGHFIRYGAQEAVDTCRELFVDRRDAL</sequence>
<dbReference type="SMART" id="SM00382">
    <property type="entry name" value="AAA"/>
    <property type="match status" value="1"/>
</dbReference>
<evidence type="ECO:0000259" key="13">
    <source>
        <dbReference type="SMART" id="SM00382"/>
    </source>
</evidence>
<keyword evidence="16" id="KW-1185">Reference proteome</keyword>
<gene>
    <name evidence="15" type="ORF">CONPUDRAFT_97799</name>
</gene>
<dbReference type="CDD" id="cd19510">
    <property type="entry name" value="RecA-like_BCS1"/>
    <property type="match status" value="1"/>
</dbReference>
<dbReference type="GO" id="GO:0005743">
    <property type="term" value="C:mitochondrial inner membrane"/>
    <property type="evidence" value="ECO:0007669"/>
    <property type="project" value="UniProtKB-SubCell"/>
</dbReference>
<evidence type="ECO:0000256" key="5">
    <source>
        <dbReference type="ARBA" id="ARBA00022792"/>
    </source>
</evidence>
<feature type="domain" description="BCS1 N-terminal" evidence="14">
    <location>
        <begin position="1"/>
        <end position="182"/>
    </location>
</feature>
<evidence type="ECO:0000256" key="4">
    <source>
        <dbReference type="ARBA" id="ARBA00022741"/>
    </source>
</evidence>
<dbReference type="GO" id="GO:0016887">
    <property type="term" value="F:ATP hydrolysis activity"/>
    <property type="evidence" value="ECO:0007669"/>
    <property type="project" value="InterPro"/>
</dbReference>
<keyword evidence="6" id="KW-0378">Hydrolase</keyword>
<organism evidence="15 16">
    <name type="scientific">Coniophora puteana (strain RWD-64-598)</name>
    <name type="common">Brown rot fungus</name>
    <dbReference type="NCBI Taxonomy" id="741705"/>
    <lineage>
        <taxon>Eukaryota</taxon>
        <taxon>Fungi</taxon>
        <taxon>Dikarya</taxon>
        <taxon>Basidiomycota</taxon>
        <taxon>Agaricomycotina</taxon>
        <taxon>Agaricomycetes</taxon>
        <taxon>Agaricomycetidae</taxon>
        <taxon>Boletales</taxon>
        <taxon>Coniophorineae</taxon>
        <taxon>Coniophoraceae</taxon>
        <taxon>Coniophora</taxon>
    </lineage>
</organism>
<evidence type="ECO:0000256" key="8">
    <source>
        <dbReference type="ARBA" id="ARBA00022989"/>
    </source>
</evidence>
<name>A0A5M3N120_CONPW</name>
<dbReference type="InterPro" id="IPR003959">
    <property type="entry name" value="ATPase_AAA_core"/>
</dbReference>
<dbReference type="SUPFAM" id="SSF52540">
    <property type="entry name" value="P-loop containing nucleoside triphosphate hydrolases"/>
    <property type="match status" value="1"/>
</dbReference>
<keyword evidence="4 12" id="KW-0547">Nucleotide-binding</keyword>
<evidence type="ECO:0000313" key="16">
    <source>
        <dbReference type="Proteomes" id="UP000053558"/>
    </source>
</evidence>
<keyword evidence="10" id="KW-0472">Membrane</keyword>
<dbReference type="Pfam" id="PF00004">
    <property type="entry name" value="AAA"/>
    <property type="match status" value="1"/>
</dbReference>
<dbReference type="InterPro" id="IPR003593">
    <property type="entry name" value="AAA+_ATPase"/>
</dbReference>
<evidence type="ECO:0000256" key="2">
    <source>
        <dbReference type="ARBA" id="ARBA00007448"/>
    </source>
</evidence>
<dbReference type="InterPro" id="IPR003960">
    <property type="entry name" value="ATPase_AAA_CS"/>
</dbReference>
<evidence type="ECO:0000256" key="6">
    <source>
        <dbReference type="ARBA" id="ARBA00022801"/>
    </source>
</evidence>
<dbReference type="GeneID" id="19211837"/>
<dbReference type="SMART" id="SM01024">
    <property type="entry name" value="BCS1_N"/>
    <property type="match status" value="1"/>
</dbReference>
<comment type="caution">
    <text evidence="15">The sequence shown here is derived from an EMBL/GenBank/DDBJ whole genome shotgun (WGS) entry which is preliminary data.</text>
</comment>
<accession>A0A5M3N120</accession>
<keyword evidence="7 12" id="KW-0067">ATP-binding</keyword>
<evidence type="ECO:0000256" key="7">
    <source>
        <dbReference type="ARBA" id="ARBA00022840"/>
    </source>
</evidence>
<dbReference type="GO" id="GO:0005524">
    <property type="term" value="F:ATP binding"/>
    <property type="evidence" value="ECO:0007669"/>
    <property type="project" value="UniProtKB-KW"/>
</dbReference>
<dbReference type="PANTHER" id="PTHR23070">
    <property type="entry name" value="BCS1 AAA-TYPE ATPASE"/>
    <property type="match status" value="1"/>
</dbReference>
<dbReference type="Pfam" id="PF25426">
    <property type="entry name" value="AAA_lid_BCS1"/>
    <property type="match status" value="1"/>
</dbReference>
<dbReference type="InterPro" id="IPR014851">
    <property type="entry name" value="BCS1_N"/>
</dbReference>
<dbReference type="FunFam" id="3.40.50.300:FF:000768">
    <property type="entry name" value="Probable mitochondrial chaperone bcs1"/>
    <property type="match status" value="1"/>
</dbReference>
<dbReference type="AlphaFoldDB" id="A0A5M3N120"/>
<evidence type="ECO:0000256" key="11">
    <source>
        <dbReference type="ARBA" id="ARBA00048778"/>
    </source>
</evidence>
<dbReference type="OrthoDB" id="10251412at2759"/>
<evidence type="ECO:0000256" key="1">
    <source>
        <dbReference type="ARBA" id="ARBA00004434"/>
    </source>
</evidence>
<dbReference type="OMA" id="WMTLYQR"/>
<evidence type="ECO:0000256" key="12">
    <source>
        <dbReference type="RuleBase" id="RU003651"/>
    </source>
</evidence>
<evidence type="ECO:0000256" key="10">
    <source>
        <dbReference type="ARBA" id="ARBA00023136"/>
    </source>
</evidence>
<keyword evidence="9" id="KW-0496">Mitochondrion</keyword>
<dbReference type="PROSITE" id="PS00674">
    <property type="entry name" value="AAA"/>
    <property type="match status" value="1"/>
</dbReference>
<dbReference type="Pfam" id="PF08740">
    <property type="entry name" value="BCS1_N"/>
    <property type="match status" value="1"/>
</dbReference>
<protein>
    <recommendedName>
        <fullName evidence="17">Mitochondrial chaperone BCS1</fullName>
    </recommendedName>
</protein>
<evidence type="ECO:0000256" key="3">
    <source>
        <dbReference type="ARBA" id="ARBA00022692"/>
    </source>
</evidence>
<evidence type="ECO:0000256" key="9">
    <source>
        <dbReference type="ARBA" id="ARBA00023128"/>
    </source>
</evidence>
<dbReference type="InterPro" id="IPR027417">
    <property type="entry name" value="P-loop_NTPase"/>
</dbReference>
<dbReference type="Proteomes" id="UP000053558">
    <property type="component" value="Unassembled WGS sequence"/>
</dbReference>
<feature type="domain" description="AAA+ ATPase" evidence="13">
    <location>
        <begin position="213"/>
        <end position="344"/>
    </location>
</feature>
<dbReference type="GO" id="GO:0034551">
    <property type="term" value="P:mitochondrial respiratory chain complex III assembly"/>
    <property type="evidence" value="ECO:0007669"/>
    <property type="project" value="UniProtKB-ARBA"/>
</dbReference>
<dbReference type="RefSeq" id="XP_007764697.1">
    <property type="nucleotide sequence ID" value="XM_007766507.1"/>
</dbReference>
<evidence type="ECO:0008006" key="17">
    <source>
        <dbReference type="Google" id="ProtNLM"/>
    </source>
</evidence>
<evidence type="ECO:0000313" key="15">
    <source>
        <dbReference type="EMBL" id="EIW85099.1"/>
    </source>
</evidence>
<keyword evidence="8" id="KW-1133">Transmembrane helix</keyword>
<keyword evidence="3" id="KW-0812">Transmembrane</keyword>
<reference evidence="16" key="1">
    <citation type="journal article" date="2012" name="Science">
        <title>The Paleozoic origin of enzymatic lignin decomposition reconstructed from 31 fungal genomes.</title>
        <authorList>
            <person name="Floudas D."/>
            <person name="Binder M."/>
            <person name="Riley R."/>
            <person name="Barry K."/>
            <person name="Blanchette R.A."/>
            <person name="Henrissat B."/>
            <person name="Martinez A.T."/>
            <person name="Otillar R."/>
            <person name="Spatafora J.W."/>
            <person name="Yadav J.S."/>
            <person name="Aerts A."/>
            <person name="Benoit I."/>
            <person name="Boyd A."/>
            <person name="Carlson A."/>
            <person name="Copeland A."/>
            <person name="Coutinho P.M."/>
            <person name="de Vries R.P."/>
            <person name="Ferreira P."/>
            <person name="Findley K."/>
            <person name="Foster B."/>
            <person name="Gaskell J."/>
            <person name="Glotzer D."/>
            <person name="Gorecki P."/>
            <person name="Heitman J."/>
            <person name="Hesse C."/>
            <person name="Hori C."/>
            <person name="Igarashi K."/>
            <person name="Jurgens J.A."/>
            <person name="Kallen N."/>
            <person name="Kersten P."/>
            <person name="Kohler A."/>
            <person name="Kuees U."/>
            <person name="Kumar T.K.A."/>
            <person name="Kuo A."/>
            <person name="LaButti K."/>
            <person name="Larrondo L.F."/>
            <person name="Lindquist E."/>
            <person name="Ling A."/>
            <person name="Lombard V."/>
            <person name="Lucas S."/>
            <person name="Lundell T."/>
            <person name="Martin R."/>
            <person name="McLaughlin D.J."/>
            <person name="Morgenstern I."/>
            <person name="Morin E."/>
            <person name="Murat C."/>
            <person name="Nagy L.G."/>
            <person name="Nolan M."/>
            <person name="Ohm R.A."/>
            <person name="Patyshakuliyeva A."/>
            <person name="Rokas A."/>
            <person name="Ruiz-Duenas F.J."/>
            <person name="Sabat G."/>
            <person name="Salamov A."/>
            <person name="Samejima M."/>
            <person name="Schmutz J."/>
            <person name="Slot J.C."/>
            <person name="St John F."/>
            <person name="Stenlid J."/>
            <person name="Sun H."/>
            <person name="Sun S."/>
            <person name="Syed K."/>
            <person name="Tsang A."/>
            <person name="Wiebenga A."/>
            <person name="Young D."/>
            <person name="Pisabarro A."/>
            <person name="Eastwood D.C."/>
            <person name="Martin F."/>
            <person name="Cullen D."/>
            <person name="Grigoriev I.V."/>
            <person name="Hibbett D.S."/>
        </authorList>
    </citation>
    <scope>NUCLEOTIDE SEQUENCE [LARGE SCALE GENOMIC DNA]</scope>
    <source>
        <strain evidence="16">RWD-64-598 SS2</strain>
    </source>
</reference>
<dbReference type="EMBL" id="JH711574">
    <property type="protein sequence ID" value="EIW85099.1"/>
    <property type="molecule type" value="Genomic_DNA"/>
</dbReference>
<comment type="catalytic activity">
    <reaction evidence="11">
        <text>ATP + H2O = ADP + phosphate + H(+)</text>
        <dbReference type="Rhea" id="RHEA:13065"/>
        <dbReference type="ChEBI" id="CHEBI:15377"/>
        <dbReference type="ChEBI" id="CHEBI:15378"/>
        <dbReference type="ChEBI" id="CHEBI:30616"/>
        <dbReference type="ChEBI" id="CHEBI:43474"/>
        <dbReference type="ChEBI" id="CHEBI:456216"/>
    </reaction>
    <physiologicalReaction direction="left-to-right" evidence="11">
        <dbReference type="Rhea" id="RHEA:13066"/>
    </physiologicalReaction>
</comment>
<dbReference type="InterPro" id="IPR057495">
    <property type="entry name" value="AAA_lid_BCS1"/>
</dbReference>
<dbReference type="InterPro" id="IPR050747">
    <property type="entry name" value="Mitochondrial_chaperone_BCS1"/>
</dbReference>
<evidence type="ECO:0000259" key="14">
    <source>
        <dbReference type="SMART" id="SM01024"/>
    </source>
</evidence>
<dbReference type="KEGG" id="cput:CONPUDRAFT_97799"/>
<proteinExistence type="inferred from homology"/>